<dbReference type="AlphaFoldDB" id="A0A0F9LF45"/>
<dbReference type="EMBL" id="LAZR01006246">
    <property type="protein sequence ID" value="KKM93584.1"/>
    <property type="molecule type" value="Genomic_DNA"/>
</dbReference>
<evidence type="ECO:0000313" key="1">
    <source>
        <dbReference type="EMBL" id="KKM93584.1"/>
    </source>
</evidence>
<accession>A0A0F9LF45</accession>
<organism evidence="1">
    <name type="scientific">marine sediment metagenome</name>
    <dbReference type="NCBI Taxonomy" id="412755"/>
    <lineage>
        <taxon>unclassified sequences</taxon>
        <taxon>metagenomes</taxon>
        <taxon>ecological metagenomes</taxon>
    </lineage>
</organism>
<comment type="caution">
    <text evidence="1">The sequence shown here is derived from an EMBL/GenBank/DDBJ whole genome shotgun (WGS) entry which is preliminary data.</text>
</comment>
<proteinExistence type="predicted"/>
<protein>
    <submittedName>
        <fullName evidence="1">Uncharacterized protein</fullName>
    </submittedName>
</protein>
<reference evidence="1" key="1">
    <citation type="journal article" date="2015" name="Nature">
        <title>Complex archaea that bridge the gap between prokaryotes and eukaryotes.</title>
        <authorList>
            <person name="Spang A."/>
            <person name="Saw J.H."/>
            <person name="Jorgensen S.L."/>
            <person name="Zaremba-Niedzwiedzka K."/>
            <person name="Martijn J."/>
            <person name="Lind A.E."/>
            <person name="van Eijk R."/>
            <person name="Schleper C."/>
            <person name="Guy L."/>
            <person name="Ettema T.J."/>
        </authorList>
    </citation>
    <scope>NUCLEOTIDE SEQUENCE</scope>
</reference>
<sequence length="329" mass="38962">MLKIQEKLLYLDQNIWIKLGRIHYGIDSDSELEEVLNLIQDLIKKKKLIVPLSHSNFIETTKRQDKVSRERLAKFMIFLSNGYSFSPYVFLTSIEVENLIRRRIGEKEINMYEYALGVGLPFLVGEEPTPRITTDKIPKAEKEKLEKYMKDILYTKEIVEYMILNYTADLKKDKDIFDDMISGIESEKDKEMKIKDKTLRKRFRIARYLIQMFTPKLAEKCMKYKIHPQKIIPKNPNFEQIMEIFEEMPLVYTNFCLIQGQRMNPSRPIVVNDLFDIAGLSFAIPYMDYVVGERFFLSIAKRDKLDHKYDTVLFNQSELTQLKGYLDKL</sequence>
<name>A0A0F9LF45_9ZZZZ</name>
<gene>
    <name evidence="1" type="ORF">LCGC14_1206930</name>
</gene>